<accession>A0A1H8E5I0</accession>
<evidence type="ECO:0000313" key="3">
    <source>
        <dbReference type="Proteomes" id="UP000199459"/>
    </source>
</evidence>
<reference evidence="2 3" key="1">
    <citation type="submission" date="2016-10" db="EMBL/GenBank/DDBJ databases">
        <authorList>
            <person name="de Groot N.N."/>
        </authorList>
    </citation>
    <scope>NUCLEOTIDE SEQUENCE [LARGE SCALE GENOMIC DNA]</scope>
    <source>
        <strain evidence="2 3">Nm22</strain>
    </source>
</reference>
<feature type="domain" description="PRC-barrel" evidence="1">
    <location>
        <begin position="46"/>
        <end position="107"/>
    </location>
</feature>
<dbReference type="AlphaFoldDB" id="A0A1H8E5I0"/>
<proteinExistence type="predicted"/>
<dbReference type="InterPro" id="IPR011033">
    <property type="entry name" value="PRC_barrel-like_sf"/>
</dbReference>
<feature type="domain" description="PRC-barrel" evidence="1">
    <location>
        <begin position="146"/>
        <end position="220"/>
    </location>
</feature>
<name>A0A1H8E5I0_9PROT</name>
<dbReference type="PANTHER" id="PTHR36505">
    <property type="entry name" value="BLR1072 PROTEIN"/>
    <property type="match status" value="1"/>
</dbReference>
<organism evidence="2 3">
    <name type="scientific">Nitrosomonas marina</name>
    <dbReference type="NCBI Taxonomy" id="917"/>
    <lineage>
        <taxon>Bacteria</taxon>
        <taxon>Pseudomonadati</taxon>
        <taxon>Pseudomonadota</taxon>
        <taxon>Betaproteobacteria</taxon>
        <taxon>Nitrosomonadales</taxon>
        <taxon>Nitrosomonadaceae</taxon>
        <taxon>Nitrosomonas</taxon>
    </lineage>
</organism>
<dbReference type="RefSeq" id="WP_090630664.1">
    <property type="nucleotide sequence ID" value="NZ_FOCP01000008.1"/>
</dbReference>
<evidence type="ECO:0000259" key="1">
    <source>
        <dbReference type="Pfam" id="PF05239"/>
    </source>
</evidence>
<dbReference type="Pfam" id="PF05239">
    <property type="entry name" value="PRC"/>
    <property type="match status" value="2"/>
</dbReference>
<gene>
    <name evidence="2" type="ORF">SAMN05216325_108110</name>
</gene>
<dbReference type="Gene3D" id="2.30.30.240">
    <property type="entry name" value="PRC-barrel domain"/>
    <property type="match status" value="2"/>
</dbReference>
<dbReference type="PANTHER" id="PTHR36505:SF1">
    <property type="entry name" value="BLR1072 PROTEIN"/>
    <property type="match status" value="1"/>
</dbReference>
<protein>
    <submittedName>
        <fullName evidence="2">PRC-barrel domain-containing protein</fullName>
    </submittedName>
</protein>
<dbReference type="OrthoDB" id="8547830at2"/>
<dbReference type="Proteomes" id="UP000199459">
    <property type="component" value="Unassembled WGS sequence"/>
</dbReference>
<dbReference type="InterPro" id="IPR027275">
    <property type="entry name" value="PRC-brl_dom"/>
</dbReference>
<dbReference type="EMBL" id="FOCP01000008">
    <property type="protein sequence ID" value="SEN14047.1"/>
    <property type="molecule type" value="Genomic_DNA"/>
</dbReference>
<evidence type="ECO:0000313" key="2">
    <source>
        <dbReference type="EMBL" id="SEN14047.1"/>
    </source>
</evidence>
<dbReference type="SUPFAM" id="SSF50346">
    <property type="entry name" value="PRC-barrel domain"/>
    <property type="match status" value="2"/>
</dbReference>
<sequence>MIRNFFYNRLNIVVGLALLMYVVSSNTFAGSEIKLGAADYVSDRDMSVKQITGIEVVDEEKKKIGKVNDLLLDKNNAVAYAVVYLGGVFGVEIDKQVAVPFGQQRIIKEPTDSERVFALNVSLPALQQEPEFKPGDANATKYVDTVLASTMTGLDVFGKNDNMLGVIQDFIFNNSHEVVYAIIRTSGVAGISDKLVAAPYHVLTVNEKEKKVILNVTDEALEKAPVFQY</sequence>